<name>A0A382LJW9_9ZZZZ</name>
<proteinExistence type="predicted"/>
<feature type="region of interest" description="Disordered" evidence="1">
    <location>
        <begin position="61"/>
        <end position="92"/>
    </location>
</feature>
<reference evidence="2" key="1">
    <citation type="submission" date="2018-05" db="EMBL/GenBank/DDBJ databases">
        <authorList>
            <person name="Lanie J.A."/>
            <person name="Ng W.-L."/>
            <person name="Kazmierczak K.M."/>
            <person name="Andrzejewski T.M."/>
            <person name="Davidsen T.M."/>
            <person name="Wayne K.J."/>
            <person name="Tettelin H."/>
            <person name="Glass J.I."/>
            <person name="Rusch D."/>
            <person name="Podicherti R."/>
            <person name="Tsui H.-C.T."/>
            <person name="Winkler M.E."/>
        </authorList>
    </citation>
    <scope>NUCLEOTIDE SEQUENCE</scope>
</reference>
<dbReference type="EMBL" id="UINC01087293">
    <property type="protein sequence ID" value="SVC36543.1"/>
    <property type="molecule type" value="Genomic_DNA"/>
</dbReference>
<evidence type="ECO:0000256" key="1">
    <source>
        <dbReference type="SAM" id="MobiDB-lite"/>
    </source>
</evidence>
<accession>A0A382LJW9</accession>
<evidence type="ECO:0000313" key="2">
    <source>
        <dbReference type="EMBL" id="SVC36543.1"/>
    </source>
</evidence>
<organism evidence="2">
    <name type="scientific">marine metagenome</name>
    <dbReference type="NCBI Taxonomy" id="408172"/>
    <lineage>
        <taxon>unclassified sequences</taxon>
        <taxon>metagenomes</taxon>
        <taxon>ecological metagenomes</taxon>
    </lineage>
</organism>
<protein>
    <submittedName>
        <fullName evidence="2">Uncharacterized protein</fullName>
    </submittedName>
</protein>
<dbReference type="AlphaFoldDB" id="A0A382LJW9"/>
<gene>
    <name evidence="2" type="ORF">METZ01_LOCUS289397</name>
</gene>
<sequence length="92" mass="10755">MLFNEFAQEVYEAKLVYARKGRAIIRKYRCGSGRLKGKTVTKPAACFKPVDMKKRFTLARTKAKMGARMKRKSKMTRRMNPASKRLKVLNRR</sequence>
<feature type="compositionally biased region" description="Basic residues" evidence="1">
    <location>
        <begin position="61"/>
        <end position="77"/>
    </location>
</feature>